<evidence type="ECO:0000256" key="1">
    <source>
        <dbReference type="SAM" id="MobiDB-lite"/>
    </source>
</evidence>
<feature type="compositionally biased region" description="Low complexity" evidence="1">
    <location>
        <begin position="390"/>
        <end position="408"/>
    </location>
</feature>
<accession>X6LTZ4</accession>
<keyword evidence="3" id="KW-1185">Reference proteome</keyword>
<protein>
    <submittedName>
        <fullName evidence="2">Uncharacterized protein</fullName>
    </submittedName>
</protein>
<comment type="caution">
    <text evidence="2">The sequence shown here is derived from an EMBL/GenBank/DDBJ whole genome shotgun (WGS) entry which is preliminary data.</text>
</comment>
<dbReference type="InterPro" id="IPR053019">
    <property type="entry name" value="GATA_zinc_finger"/>
</dbReference>
<dbReference type="AlphaFoldDB" id="X6LTZ4"/>
<dbReference type="Proteomes" id="UP000023152">
    <property type="component" value="Unassembled WGS sequence"/>
</dbReference>
<gene>
    <name evidence="2" type="ORF">RFI_32554</name>
</gene>
<organism evidence="2 3">
    <name type="scientific">Reticulomyxa filosa</name>
    <dbReference type="NCBI Taxonomy" id="46433"/>
    <lineage>
        <taxon>Eukaryota</taxon>
        <taxon>Sar</taxon>
        <taxon>Rhizaria</taxon>
        <taxon>Retaria</taxon>
        <taxon>Foraminifera</taxon>
        <taxon>Monothalamids</taxon>
        <taxon>Reticulomyxidae</taxon>
        <taxon>Reticulomyxa</taxon>
    </lineage>
</organism>
<dbReference type="PANTHER" id="PTHR23353">
    <property type="entry name" value="RAB-GAP/TBC-RELATED"/>
    <property type="match status" value="1"/>
</dbReference>
<feature type="compositionally biased region" description="Basic residues" evidence="1">
    <location>
        <begin position="416"/>
        <end position="438"/>
    </location>
</feature>
<sequence length="459" mass="53705">MTHLHVFEHVQDFLILLLLFKKRKKIQICVTYLQKKIQQMSAALEGRTILQCWHRVRRNFTPDGRLYDHYLYWTEMDELTLVLCEKVYDSHWCAAVQMPSKFKEYFEKESKRINHTIQSIWAIPLTPLDIISILIKTKEIGWGNWLHLSFILSYPRCTDYLSKLMHSIFGEASRFRDEATYYDVLSAFRKLHQACESLWQLQPLIVSHPDNDANSVATIASDSNNNSNNNNNNNNDNNNNDNDNDNSNNEQDRQYIENEINALQQRIESMCHSFRFQDYVFQMFEEERELKKKELQAFEQKFCRKRKLKECEGKEECTASSPSKRVCEQPAQQSKKRLLKWAPFTPNTSRLLTEKELVKKIMNKLGLKYPINGQQSYTQSLPLLSQTQLQLNNNNNNNNNNNRSSNSNGHLPVARNKQRSASPKKKTKQHKPSPKRQPKNNTLPATKLNGTECIDIASD</sequence>
<evidence type="ECO:0000313" key="3">
    <source>
        <dbReference type="Proteomes" id="UP000023152"/>
    </source>
</evidence>
<proteinExistence type="predicted"/>
<feature type="compositionally biased region" description="Low complexity" evidence="1">
    <location>
        <begin position="221"/>
        <end position="249"/>
    </location>
</feature>
<feature type="region of interest" description="Disordered" evidence="1">
    <location>
        <begin position="390"/>
        <end position="459"/>
    </location>
</feature>
<reference evidence="2 3" key="1">
    <citation type="journal article" date="2013" name="Curr. Biol.">
        <title>The Genome of the Foraminiferan Reticulomyxa filosa.</title>
        <authorList>
            <person name="Glockner G."/>
            <person name="Hulsmann N."/>
            <person name="Schleicher M."/>
            <person name="Noegel A.A."/>
            <person name="Eichinger L."/>
            <person name="Gallinger C."/>
            <person name="Pawlowski J."/>
            <person name="Sierra R."/>
            <person name="Euteneuer U."/>
            <person name="Pillet L."/>
            <person name="Moustafa A."/>
            <person name="Platzer M."/>
            <person name="Groth M."/>
            <person name="Szafranski K."/>
            <person name="Schliwa M."/>
        </authorList>
    </citation>
    <scope>NUCLEOTIDE SEQUENCE [LARGE SCALE GENOMIC DNA]</scope>
</reference>
<dbReference type="EMBL" id="ASPP01028870">
    <property type="protein sequence ID" value="ETO04841.1"/>
    <property type="molecule type" value="Genomic_DNA"/>
</dbReference>
<evidence type="ECO:0000313" key="2">
    <source>
        <dbReference type="EMBL" id="ETO04841.1"/>
    </source>
</evidence>
<name>X6LTZ4_RETFI</name>
<feature type="region of interest" description="Disordered" evidence="1">
    <location>
        <begin position="215"/>
        <end position="250"/>
    </location>
</feature>